<dbReference type="Proteomes" id="UP000635565">
    <property type="component" value="Unassembled WGS sequence"/>
</dbReference>
<name>A0ABQ3VJN0_9CHLR</name>
<protein>
    <submittedName>
        <fullName evidence="1">Uncharacterized protein</fullName>
    </submittedName>
</protein>
<dbReference type="EMBL" id="BNJJ01000010">
    <property type="protein sequence ID" value="GHO85808.1"/>
    <property type="molecule type" value="Genomic_DNA"/>
</dbReference>
<sequence>MEPEDFVEPEVAVTAAVIAALFSPRVRKVIRQGLVYGTAGVLMAGDTITSFARSVSRSFGQTRTMMGEQQPAAQPEGSGG</sequence>
<dbReference type="RefSeq" id="WP_201363452.1">
    <property type="nucleotide sequence ID" value="NZ_BNJJ01000010.1"/>
</dbReference>
<evidence type="ECO:0000313" key="2">
    <source>
        <dbReference type="Proteomes" id="UP000635565"/>
    </source>
</evidence>
<accession>A0ABQ3VJN0</accession>
<evidence type="ECO:0000313" key="1">
    <source>
        <dbReference type="EMBL" id="GHO85808.1"/>
    </source>
</evidence>
<proteinExistence type="predicted"/>
<comment type="caution">
    <text evidence="1">The sequence shown here is derived from an EMBL/GenBank/DDBJ whole genome shotgun (WGS) entry which is preliminary data.</text>
</comment>
<reference evidence="1 2" key="1">
    <citation type="journal article" date="2021" name="Int. J. Syst. Evol. Microbiol.">
        <title>Reticulibacter mediterranei gen. nov., sp. nov., within the new family Reticulibacteraceae fam. nov., and Ktedonospora formicarum gen. nov., sp. nov., Ktedonobacter robiniae sp. nov., Dictyobacter formicarum sp. nov. and Dictyobacter arantiisoli sp. nov., belonging to the class Ktedonobacteria.</title>
        <authorList>
            <person name="Yabe S."/>
            <person name="Zheng Y."/>
            <person name="Wang C.M."/>
            <person name="Sakai Y."/>
            <person name="Abe K."/>
            <person name="Yokota A."/>
            <person name="Donadio S."/>
            <person name="Cavaletti L."/>
            <person name="Monciardini P."/>
        </authorList>
    </citation>
    <scope>NUCLEOTIDE SEQUENCE [LARGE SCALE GENOMIC DNA]</scope>
    <source>
        <strain evidence="1 2">SOSP1-9</strain>
    </source>
</reference>
<keyword evidence="2" id="KW-1185">Reference proteome</keyword>
<organism evidence="1 2">
    <name type="scientific">Dictyobacter formicarum</name>
    <dbReference type="NCBI Taxonomy" id="2778368"/>
    <lineage>
        <taxon>Bacteria</taxon>
        <taxon>Bacillati</taxon>
        <taxon>Chloroflexota</taxon>
        <taxon>Ktedonobacteria</taxon>
        <taxon>Ktedonobacterales</taxon>
        <taxon>Dictyobacteraceae</taxon>
        <taxon>Dictyobacter</taxon>
    </lineage>
</organism>
<gene>
    <name evidence="1" type="ORF">KSZ_38140</name>
</gene>